<keyword evidence="8" id="KW-0807">Transducer</keyword>
<evidence type="ECO:0000256" key="3">
    <source>
        <dbReference type="ARBA" id="ARBA00022500"/>
    </source>
</evidence>
<dbReference type="PROSITE" id="PS50111">
    <property type="entry name" value="CHEMOTAXIS_TRANSDUC_2"/>
    <property type="match status" value="1"/>
</dbReference>
<dbReference type="Pfam" id="PF00672">
    <property type="entry name" value="HAMP"/>
    <property type="match status" value="1"/>
</dbReference>
<evidence type="ECO:0000256" key="5">
    <source>
        <dbReference type="ARBA" id="ARBA00022989"/>
    </source>
</evidence>
<dbReference type="RefSeq" id="WP_109730368.1">
    <property type="nucleotide sequence ID" value="NZ_BAAACK010000004.1"/>
</dbReference>
<dbReference type="SMART" id="SM00304">
    <property type="entry name" value="HAMP"/>
    <property type="match status" value="1"/>
</dbReference>
<keyword evidence="4 9" id="KW-0812">Transmembrane</keyword>
<dbReference type="AlphaFoldDB" id="A0A2Y9BDK2"/>
<accession>A0A2Y9BDK2</accession>
<dbReference type="SUPFAM" id="SSF103190">
    <property type="entry name" value="Sensory domain-like"/>
    <property type="match status" value="1"/>
</dbReference>
<dbReference type="Pfam" id="PF00015">
    <property type="entry name" value="MCPsignal"/>
    <property type="match status" value="1"/>
</dbReference>
<comment type="similarity">
    <text evidence="7">Belongs to the methyl-accepting chemotaxis (MCP) protein family.</text>
</comment>
<feature type="domain" description="Methyl-accepting transducer" evidence="10">
    <location>
        <begin position="434"/>
        <end position="663"/>
    </location>
</feature>
<evidence type="ECO:0000313" key="13">
    <source>
        <dbReference type="Proteomes" id="UP000245845"/>
    </source>
</evidence>
<evidence type="ECO:0000256" key="7">
    <source>
        <dbReference type="ARBA" id="ARBA00029447"/>
    </source>
</evidence>
<evidence type="ECO:0000256" key="6">
    <source>
        <dbReference type="ARBA" id="ARBA00023136"/>
    </source>
</evidence>
<dbReference type="PANTHER" id="PTHR43531">
    <property type="entry name" value="PROTEIN ICFG"/>
    <property type="match status" value="1"/>
</dbReference>
<evidence type="ECO:0000256" key="8">
    <source>
        <dbReference type="PROSITE-ProRule" id="PRU00284"/>
    </source>
</evidence>
<dbReference type="CDD" id="cd11386">
    <property type="entry name" value="MCP_signal"/>
    <property type="match status" value="1"/>
</dbReference>
<dbReference type="InterPro" id="IPR051310">
    <property type="entry name" value="MCP_chemotaxis"/>
</dbReference>
<gene>
    <name evidence="12" type="ORF">A8806_103136</name>
</gene>
<dbReference type="GO" id="GO:0006935">
    <property type="term" value="P:chemotaxis"/>
    <property type="evidence" value="ECO:0007669"/>
    <property type="project" value="UniProtKB-KW"/>
</dbReference>
<comment type="caution">
    <text evidence="12">The sequence shown here is derived from an EMBL/GenBank/DDBJ whole genome shotgun (WGS) entry which is preliminary data.</text>
</comment>
<dbReference type="PANTHER" id="PTHR43531:SF11">
    <property type="entry name" value="METHYL-ACCEPTING CHEMOTAXIS PROTEIN 3"/>
    <property type="match status" value="1"/>
</dbReference>
<dbReference type="GO" id="GO:0007165">
    <property type="term" value="P:signal transduction"/>
    <property type="evidence" value="ECO:0007669"/>
    <property type="project" value="UniProtKB-KW"/>
</dbReference>
<evidence type="ECO:0000256" key="4">
    <source>
        <dbReference type="ARBA" id="ARBA00022692"/>
    </source>
</evidence>
<dbReference type="PROSITE" id="PS50885">
    <property type="entry name" value="HAMP"/>
    <property type="match status" value="1"/>
</dbReference>
<dbReference type="InterPro" id="IPR003660">
    <property type="entry name" value="HAMP_dom"/>
</dbReference>
<dbReference type="Pfam" id="PF18947">
    <property type="entry name" value="HAMP_2"/>
    <property type="match status" value="1"/>
</dbReference>
<dbReference type="Gene3D" id="6.10.340.10">
    <property type="match status" value="1"/>
</dbReference>
<evidence type="ECO:0000256" key="2">
    <source>
        <dbReference type="ARBA" id="ARBA00022475"/>
    </source>
</evidence>
<dbReference type="InterPro" id="IPR029151">
    <property type="entry name" value="Sensor-like_sf"/>
</dbReference>
<dbReference type="Gene3D" id="1.10.287.950">
    <property type="entry name" value="Methyl-accepting chemotaxis protein"/>
    <property type="match status" value="1"/>
</dbReference>
<dbReference type="CDD" id="cd06225">
    <property type="entry name" value="HAMP"/>
    <property type="match status" value="1"/>
</dbReference>
<sequence length="681" mass="73368">MSSHRKSKKIPAKKTAGKHSSISRKISWSLLAVLVPALVGMITIAGLMASGSISGLNTKLIDAQTDYAVSVVDDFFSGKISIVSLYENDSIFGKYFHAVSTPDDIGNYEYLSDVTQELNNIMAATEDEQVLQAWIADERTDCYVIPSGEYGKAGLDDLEWYHLALAEKKTAISNPYVDGITGKTVVTIVTPVYYNSEIAGFMGLDVTLDSLSELISGIHVGEHGYMELISNNDVYVYSNDPAAVNKNVDGLDITDEYKQKVKENYNGNYNFTYQGIRYTSVFRDSKTTDWLAIATLPVSEMNATRNHLISILAVLAIVVLALLVFIIITIIRRITKPLSEISGGMQAFAKGNLNVELKTMRNDEIGLLADSTRSAIRSLKEMIQDISYILGEISRGNLDVAVKGNYVGDFQDIRNALEQIIESLNTTLKQIRGAAEQVSVGSEQVSDGAQSLAQGASEQAGTVEELAASIHEISRKVSSNADHSDTASKKAAAVGMEAVESDRRMQEMLKAMKEIQESSHKIGSILKVIEDIAFQTNILSLNAAVEAARAGDAGKGFSVVAGEVRNLAAKSSEAAKTTGTLIDSSLDIVENGVQIADETAMSLQNVKEGAGEVAEALAEITRASSEQADSVEHITRAISQISNVIQGNSATAEESAAASEELSAQAVLLEELIAKFEMQDN</sequence>
<dbReference type="InterPro" id="IPR004089">
    <property type="entry name" value="MCPsignal_dom"/>
</dbReference>
<dbReference type="GO" id="GO:0005886">
    <property type="term" value="C:plasma membrane"/>
    <property type="evidence" value="ECO:0007669"/>
    <property type="project" value="UniProtKB-SubCell"/>
</dbReference>
<keyword evidence="6 9" id="KW-0472">Membrane</keyword>
<keyword evidence="3" id="KW-0145">Chemotaxis</keyword>
<dbReference type="SUPFAM" id="SSF58104">
    <property type="entry name" value="Methyl-accepting chemotaxis protein (MCP) signaling domain"/>
    <property type="match status" value="1"/>
</dbReference>
<reference evidence="12 13" key="1">
    <citation type="submission" date="2018-05" db="EMBL/GenBank/DDBJ databases">
        <title>The Hungate 1000. A catalogue of reference genomes from the rumen microbiome.</title>
        <authorList>
            <person name="Kelly W."/>
        </authorList>
    </citation>
    <scope>NUCLEOTIDE SEQUENCE [LARGE SCALE GENOMIC DNA]</scope>
    <source>
        <strain evidence="12 13">NLAE-zl-C242</strain>
    </source>
</reference>
<evidence type="ECO:0000313" key="12">
    <source>
        <dbReference type="EMBL" id="PWJ30732.1"/>
    </source>
</evidence>
<dbReference type="CDD" id="cd12913">
    <property type="entry name" value="PDC1_MCP_like"/>
    <property type="match status" value="1"/>
</dbReference>
<comment type="subcellular location">
    <subcellularLocation>
        <location evidence="1">Cell membrane</location>
        <topology evidence="1">Multi-pass membrane protein</topology>
    </subcellularLocation>
</comment>
<feature type="domain" description="HAMP" evidence="11">
    <location>
        <begin position="332"/>
        <end position="384"/>
    </location>
</feature>
<keyword evidence="2" id="KW-1003">Cell membrane</keyword>
<proteinExistence type="inferred from homology"/>
<name>A0A2Y9BDK2_9FIRM</name>
<feature type="transmembrane region" description="Helical" evidence="9">
    <location>
        <begin position="28"/>
        <end position="49"/>
    </location>
</feature>
<dbReference type="CDD" id="cd12912">
    <property type="entry name" value="PDC2_MCP_like"/>
    <property type="match status" value="1"/>
</dbReference>
<keyword evidence="5 9" id="KW-1133">Transmembrane helix</keyword>
<feature type="transmembrane region" description="Helical" evidence="9">
    <location>
        <begin position="308"/>
        <end position="331"/>
    </location>
</feature>
<dbReference type="EMBL" id="QGDL01000003">
    <property type="protein sequence ID" value="PWJ30732.1"/>
    <property type="molecule type" value="Genomic_DNA"/>
</dbReference>
<evidence type="ECO:0000259" key="10">
    <source>
        <dbReference type="PROSITE" id="PS50111"/>
    </source>
</evidence>
<evidence type="ECO:0000256" key="1">
    <source>
        <dbReference type="ARBA" id="ARBA00004651"/>
    </source>
</evidence>
<dbReference type="InterPro" id="IPR033479">
    <property type="entry name" value="dCache_1"/>
</dbReference>
<dbReference type="SMART" id="SM00283">
    <property type="entry name" value="MA"/>
    <property type="match status" value="1"/>
</dbReference>
<protein>
    <submittedName>
        <fullName evidence="12">Methyl-accepting chemotaxis sensory transducer with Cache sensor</fullName>
    </submittedName>
</protein>
<dbReference type="Gene3D" id="3.30.450.20">
    <property type="entry name" value="PAS domain"/>
    <property type="match status" value="2"/>
</dbReference>
<evidence type="ECO:0000256" key="9">
    <source>
        <dbReference type="SAM" id="Phobius"/>
    </source>
</evidence>
<evidence type="ECO:0000259" key="11">
    <source>
        <dbReference type="PROSITE" id="PS50885"/>
    </source>
</evidence>
<dbReference type="GO" id="GO:0004888">
    <property type="term" value="F:transmembrane signaling receptor activity"/>
    <property type="evidence" value="ECO:0007669"/>
    <property type="project" value="TreeGrafter"/>
</dbReference>
<dbReference type="Pfam" id="PF02743">
    <property type="entry name" value="dCache_1"/>
    <property type="match status" value="1"/>
</dbReference>
<dbReference type="OrthoDB" id="9814363at2"/>
<dbReference type="Proteomes" id="UP000245845">
    <property type="component" value="Unassembled WGS sequence"/>
</dbReference>
<keyword evidence="13" id="KW-1185">Reference proteome</keyword>
<organism evidence="12 13">
    <name type="scientific">Faecalicatena orotica</name>
    <dbReference type="NCBI Taxonomy" id="1544"/>
    <lineage>
        <taxon>Bacteria</taxon>
        <taxon>Bacillati</taxon>
        <taxon>Bacillota</taxon>
        <taxon>Clostridia</taxon>
        <taxon>Lachnospirales</taxon>
        <taxon>Lachnospiraceae</taxon>
        <taxon>Faecalicatena</taxon>
    </lineage>
</organism>